<sequence length="249" mass="28064">MTATTMIMDSTPLCGGDDDDDDFGFVGLDIEFLPIDDDCSHKLTTAAITTATIHPPAADLPVTSLPIREDHSSSTQVESNELSQADSESIPADGPKEYTSEANNHKRRFIVITTHFVDDSWKLQSRTLRFVYVPCPHTVEVMCEVLMETFLEWNIDRKLSTLTVDNCTSNDAMISLLLEKFDGEHMWVKGFFHVRCAARIINLIVKDGLDVVKSSIEKVRDSVAYWTATPKRKEQFEEAARQLGIKYDR</sequence>
<keyword evidence="2" id="KW-1185">Reference proteome</keyword>
<organism evidence="1 2">
    <name type="scientific">Vaccinium darrowii</name>
    <dbReference type="NCBI Taxonomy" id="229202"/>
    <lineage>
        <taxon>Eukaryota</taxon>
        <taxon>Viridiplantae</taxon>
        <taxon>Streptophyta</taxon>
        <taxon>Embryophyta</taxon>
        <taxon>Tracheophyta</taxon>
        <taxon>Spermatophyta</taxon>
        <taxon>Magnoliopsida</taxon>
        <taxon>eudicotyledons</taxon>
        <taxon>Gunneridae</taxon>
        <taxon>Pentapetalae</taxon>
        <taxon>asterids</taxon>
        <taxon>Ericales</taxon>
        <taxon>Ericaceae</taxon>
        <taxon>Vaccinioideae</taxon>
        <taxon>Vaccinieae</taxon>
        <taxon>Vaccinium</taxon>
    </lineage>
</organism>
<name>A0ACB7ZJ47_9ERIC</name>
<accession>A0ACB7ZJ47</accession>
<protein>
    <submittedName>
        <fullName evidence="1">Uncharacterized protein</fullName>
    </submittedName>
</protein>
<reference evidence="1 2" key="1">
    <citation type="journal article" date="2021" name="Hortic Res">
        <title>High-quality reference genome and annotation aids understanding of berry development for evergreen blueberry (Vaccinium darrowii).</title>
        <authorList>
            <person name="Yu J."/>
            <person name="Hulse-Kemp A.M."/>
            <person name="Babiker E."/>
            <person name="Staton M."/>
        </authorList>
    </citation>
    <scope>NUCLEOTIDE SEQUENCE [LARGE SCALE GENOMIC DNA]</scope>
    <source>
        <strain evidence="2">cv. NJ 8807/NJ 8810</strain>
        <tissue evidence="1">Young leaf</tissue>
    </source>
</reference>
<evidence type="ECO:0000313" key="1">
    <source>
        <dbReference type="EMBL" id="KAH7865867.1"/>
    </source>
</evidence>
<proteinExistence type="predicted"/>
<dbReference type="EMBL" id="CM037159">
    <property type="protein sequence ID" value="KAH7865867.1"/>
    <property type="molecule type" value="Genomic_DNA"/>
</dbReference>
<dbReference type="Proteomes" id="UP000828048">
    <property type="component" value="Chromosome 9"/>
</dbReference>
<evidence type="ECO:0000313" key="2">
    <source>
        <dbReference type="Proteomes" id="UP000828048"/>
    </source>
</evidence>
<gene>
    <name evidence="1" type="ORF">Vadar_012410</name>
</gene>
<comment type="caution">
    <text evidence="1">The sequence shown here is derived from an EMBL/GenBank/DDBJ whole genome shotgun (WGS) entry which is preliminary data.</text>
</comment>